<evidence type="ECO:0000313" key="7">
    <source>
        <dbReference type="EMBL" id="AVB76114.1"/>
    </source>
</evidence>
<dbReference type="PANTHER" id="PTHR30349">
    <property type="entry name" value="PHAGE INTEGRASE-RELATED"/>
    <property type="match status" value="1"/>
</dbReference>
<dbReference type="AlphaFoldDB" id="A0A2L1C9T1"/>
<dbReference type="PANTHER" id="PTHR30349:SF41">
    <property type="entry name" value="INTEGRASE_RECOMBINASE PROTEIN MJ0367-RELATED"/>
    <property type="match status" value="1"/>
</dbReference>
<evidence type="ECO:0000259" key="5">
    <source>
        <dbReference type="PROSITE" id="PS51898"/>
    </source>
</evidence>
<dbReference type="Gene3D" id="1.10.443.10">
    <property type="entry name" value="Intergrase catalytic core"/>
    <property type="match status" value="1"/>
</dbReference>
<dbReference type="InterPro" id="IPR050090">
    <property type="entry name" value="Tyrosine_recombinase_XerCD"/>
</dbReference>
<dbReference type="InterPro" id="IPR004107">
    <property type="entry name" value="Integrase_SAM-like_N"/>
</dbReference>
<gene>
    <name evidence="7" type="primary">xerD_3</name>
    <name evidence="7" type="ORF">MMJJ_07000</name>
</gene>
<organism evidence="7 8">
    <name type="scientific">Methanococcus maripaludis</name>
    <name type="common">Methanococcus deltae</name>
    <dbReference type="NCBI Taxonomy" id="39152"/>
    <lineage>
        <taxon>Archaea</taxon>
        <taxon>Methanobacteriati</taxon>
        <taxon>Methanobacteriota</taxon>
        <taxon>Methanomada group</taxon>
        <taxon>Methanococci</taxon>
        <taxon>Methanococcales</taxon>
        <taxon>Methanococcaceae</taxon>
        <taxon>Methanococcus</taxon>
    </lineage>
</organism>
<evidence type="ECO:0000256" key="2">
    <source>
        <dbReference type="ARBA" id="ARBA00023125"/>
    </source>
</evidence>
<dbReference type="GO" id="GO:0015074">
    <property type="term" value="P:DNA integration"/>
    <property type="evidence" value="ECO:0007669"/>
    <property type="project" value="UniProtKB-KW"/>
</dbReference>
<dbReference type="GO" id="GO:0003677">
    <property type="term" value="F:DNA binding"/>
    <property type="evidence" value="ECO:0007669"/>
    <property type="project" value="UniProtKB-UniRule"/>
</dbReference>
<dbReference type="PROSITE" id="PS51900">
    <property type="entry name" value="CB"/>
    <property type="match status" value="1"/>
</dbReference>
<evidence type="ECO:0000256" key="1">
    <source>
        <dbReference type="ARBA" id="ARBA00022908"/>
    </source>
</evidence>
<reference evidence="8" key="1">
    <citation type="journal article" date="2018" name="Genome Announc.">
        <title>Complete Genome Sequence of the Methanococcus maripaludis Type Strain JJ (DSM 2067), a Model for Selenoprotein Synthesis in Archaea.</title>
        <authorList>
            <person name="Poehlein A."/>
            <person name="Heym D."/>
            <person name="Quitzke V."/>
            <person name="Fersch J."/>
            <person name="Daniel R."/>
            <person name="Rother M."/>
        </authorList>
    </citation>
    <scope>NUCLEOTIDE SEQUENCE [LARGE SCALE GENOMIC DNA]</scope>
    <source>
        <strain evidence="8">DSM 2067</strain>
    </source>
</reference>
<name>A0A2L1C9T1_METMI</name>
<dbReference type="InterPro" id="IPR010998">
    <property type="entry name" value="Integrase_recombinase_N"/>
</dbReference>
<dbReference type="InterPro" id="IPR013762">
    <property type="entry name" value="Integrase-like_cat_sf"/>
</dbReference>
<dbReference type="Pfam" id="PF00589">
    <property type="entry name" value="Phage_integrase"/>
    <property type="match status" value="1"/>
</dbReference>
<dbReference type="InterPro" id="IPR011010">
    <property type="entry name" value="DNA_brk_join_enz"/>
</dbReference>
<keyword evidence="2 4" id="KW-0238">DNA-binding</keyword>
<dbReference type="Gene3D" id="1.10.150.130">
    <property type="match status" value="1"/>
</dbReference>
<dbReference type="GO" id="GO:0006310">
    <property type="term" value="P:DNA recombination"/>
    <property type="evidence" value="ECO:0007669"/>
    <property type="project" value="UniProtKB-KW"/>
</dbReference>
<accession>A0A2L1C9T1</accession>
<feature type="domain" description="Tyr recombinase" evidence="5">
    <location>
        <begin position="110"/>
        <end position="288"/>
    </location>
</feature>
<dbReference type="GeneID" id="36101790"/>
<keyword evidence="1" id="KW-0229">DNA integration</keyword>
<evidence type="ECO:0000313" key="8">
    <source>
        <dbReference type="Proteomes" id="UP000239462"/>
    </source>
</evidence>
<dbReference type="SUPFAM" id="SSF56349">
    <property type="entry name" value="DNA breaking-rejoining enzymes"/>
    <property type="match status" value="1"/>
</dbReference>
<dbReference type="EMBL" id="CP026606">
    <property type="protein sequence ID" value="AVB76114.1"/>
    <property type="molecule type" value="Genomic_DNA"/>
</dbReference>
<dbReference type="InterPro" id="IPR044068">
    <property type="entry name" value="CB"/>
</dbReference>
<evidence type="ECO:0000259" key="6">
    <source>
        <dbReference type="PROSITE" id="PS51900"/>
    </source>
</evidence>
<dbReference type="InterPro" id="IPR002104">
    <property type="entry name" value="Integrase_catalytic"/>
</dbReference>
<dbReference type="Pfam" id="PF02899">
    <property type="entry name" value="Phage_int_SAM_1"/>
    <property type="match status" value="1"/>
</dbReference>
<keyword evidence="3" id="KW-0233">DNA recombination</keyword>
<dbReference type="Proteomes" id="UP000239462">
    <property type="component" value="Chromosome"/>
</dbReference>
<dbReference type="PROSITE" id="PS51898">
    <property type="entry name" value="TYR_RECOMBINASE"/>
    <property type="match status" value="1"/>
</dbReference>
<dbReference type="RefSeq" id="WP_104837705.1">
    <property type="nucleotide sequence ID" value="NZ_CP026606.1"/>
</dbReference>
<evidence type="ECO:0000256" key="4">
    <source>
        <dbReference type="PROSITE-ProRule" id="PRU01248"/>
    </source>
</evidence>
<protein>
    <submittedName>
        <fullName evidence="7">Tyrosine recombinase XerD</fullName>
    </submittedName>
</protein>
<evidence type="ECO:0000256" key="3">
    <source>
        <dbReference type="ARBA" id="ARBA00023172"/>
    </source>
</evidence>
<sequence length="295" mass="35077">MDESSEKLVEKFLKFHSGHSQNTVKYYKSGLKAFTRYFDENKTWENITIEDAINFYNGYNKAEDGRPVNKNTKIKRLNDVNRFYEWAVEHQYLFKNPVKTFVKTLKFEKKERLNLSEKQVQTVLAKVMDYDYYVYTLFLLKTGVRISEFQNILLNDVDLEDRSIYIRDGKGGKDRYVFIDNELLGYLKNYIEYRENLNLKTDCFFVTKNGKKVTNYAIDKFRDYLKEVTKDKIPFDVTPHVFRHTFGTLACEDEMNLIVLSKIMGHSNLNTTSGYVHSNKESRKKEYLRVMNNKK</sequence>
<dbReference type="KEGG" id="mmad:MMJJ_07000"/>
<proteinExistence type="predicted"/>
<feature type="domain" description="Core-binding (CB)" evidence="6">
    <location>
        <begin position="3"/>
        <end position="88"/>
    </location>
</feature>